<protein>
    <submittedName>
        <fullName evidence="5">Uncharacterized protein</fullName>
    </submittedName>
</protein>
<dbReference type="PANTHER" id="PTHR23155:SF1135">
    <property type="entry name" value="OS08G0246300 PROTEIN"/>
    <property type="match status" value="1"/>
</dbReference>
<evidence type="ECO:0000259" key="4">
    <source>
        <dbReference type="Pfam" id="PF23598"/>
    </source>
</evidence>
<evidence type="ECO:0000313" key="5">
    <source>
        <dbReference type="EMBL" id="KAF8713469.1"/>
    </source>
</evidence>
<evidence type="ECO:0000256" key="1">
    <source>
        <dbReference type="ARBA" id="ARBA00022737"/>
    </source>
</evidence>
<feature type="compositionally biased region" description="Polar residues" evidence="2">
    <location>
        <begin position="348"/>
        <end position="362"/>
    </location>
</feature>
<dbReference type="Pfam" id="PF23598">
    <property type="entry name" value="LRR_14"/>
    <property type="match status" value="2"/>
</dbReference>
<dbReference type="Proteomes" id="UP000636709">
    <property type="component" value="Unassembled WGS sequence"/>
</dbReference>
<name>A0A835BSQ1_9POAL</name>
<dbReference type="InterPro" id="IPR055414">
    <property type="entry name" value="LRR_R13L4/SHOC2-like"/>
</dbReference>
<evidence type="ECO:0000256" key="2">
    <source>
        <dbReference type="SAM" id="MobiDB-lite"/>
    </source>
</evidence>
<feature type="compositionally biased region" description="Low complexity" evidence="2">
    <location>
        <begin position="321"/>
        <end position="330"/>
    </location>
</feature>
<organism evidence="5 6">
    <name type="scientific">Digitaria exilis</name>
    <dbReference type="NCBI Taxonomy" id="1010633"/>
    <lineage>
        <taxon>Eukaryota</taxon>
        <taxon>Viridiplantae</taxon>
        <taxon>Streptophyta</taxon>
        <taxon>Embryophyta</taxon>
        <taxon>Tracheophyta</taxon>
        <taxon>Spermatophyta</taxon>
        <taxon>Magnoliopsida</taxon>
        <taxon>Liliopsida</taxon>
        <taxon>Poales</taxon>
        <taxon>Poaceae</taxon>
        <taxon>PACMAD clade</taxon>
        <taxon>Panicoideae</taxon>
        <taxon>Panicodae</taxon>
        <taxon>Paniceae</taxon>
        <taxon>Anthephorinae</taxon>
        <taxon>Digitaria</taxon>
    </lineage>
</organism>
<keyword evidence="6" id="KW-1185">Reference proteome</keyword>
<gene>
    <name evidence="5" type="ORF">HU200_028246</name>
</gene>
<sequence length="685" mass="76483">MRKSQMGEEVVWDVDRDLTPEEEKLSKYTLARSYFDACSDSVKPCVFYLSVFPSGSKIRRRRFIRRWIAEDYSRETPGSTAEENAASLFFELVNLSIIQQTENKLMSQVNTFLLEYIISQPMEDNLVFALEGSCSPNTQRSGRHLTIRSSWDRDINVFKGIDFSRLRSLTVLGEWRTFFISKKFGMRVLRVLDLEDSVGVTYHDLEEIGRLIPRLKFLSLRGCRQIKQLPDSFGGLSQLQTLDVRHTSIVMLPPTIFQIEKLQYIRVGTSAWHADDGMLTIVEAVDDTTTTPPIEDGDHTSTAQQDGDGNSPWQDSDETGSSASSISIPSHAHDDTTPVQLEEDGDHTSTIQQDGNGSLPRQNGAETAQILQAADRYQASPTHGDGYTSRQGTQRVAKKNNKSTCPWVSWLSKVLHASALNEGVEVPTAARIGKLTTLHTLGVINVNGAGGKAILKKQELNKLTQLRKLRVSGVNSGNAKDFFSAISDHRHMESLSLQLDEDNFLEGTSLPKLVAETPKSLKLYGNIKKLPVSWIKQLGNLKKLKLELTVSGQDDIDAFSCLAHINIKEILTHLCVKLSQGGELNFGDGDSSNSYISLAVLEIDCISSSVVTFRCSPMYSYVQLLKVRCSKEVSLTFSGLEYLVCLKEVWLMGSFDDDKLKQEMLQQLGKNHYEPVLKLVKQPSS</sequence>
<feature type="domain" description="Disease resistance R13L4/SHOC-2-like LRR" evidence="4">
    <location>
        <begin position="421"/>
        <end position="657"/>
    </location>
</feature>
<comment type="caution">
    <text evidence="5">The sequence shown here is derived from an EMBL/GenBank/DDBJ whole genome shotgun (WGS) entry which is preliminary data.</text>
</comment>
<accession>A0A835BSQ1</accession>
<feature type="compositionally biased region" description="Polar residues" evidence="2">
    <location>
        <begin position="300"/>
        <end position="314"/>
    </location>
</feature>
<evidence type="ECO:0000259" key="3">
    <source>
        <dbReference type="Pfam" id="PF23559"/>
    </source>
</evidence>
<reference evidence="5" key="1">
    <citation type="submission" date="2020-07" db="EMBL/GenBank/DDBJ databases">
        <title>Genome sequence and genetic diversity analysis of an under-domesticated orphan crop, white fonio (Digitaria exilis).</title>
        <authorList>
            <person name="Bennetzen J.L."/>
            <person name="Chen S."/>
            <person name="Ma X."/>
            <person name="Wang X."/>
            <person name="Yssel A.E.J."/>
            <person name="Chaluvadi S.R."/>
            <person name="Johnson M."/>
            <person name="Gangashetty P."/>
            <person name="Hamidou F."/>
            <person name="Sanogo M.D."/>
            <person name="Zwaenepoel A."/>
            <person name="Wallace J."/>
            <person name="Van De Peer Y."/>
            <person name="Van Deynze A."/>
        </authorList>
    </citation>
    <scope>NUCLEOTIDE SEQUENCE</scope>
    <source>
        <tissue evidence="5">Leaves</tissue>
    </source>
</reference>
<feature type="region of interest" description="Disordered" evidence="2">
    <location>
        <begin position="288"/>
        <end position="362"/>
    </location>
</feature>
<keyword evidence="1" id="KW-0677">Repeat</keyword>
<dbReference type="PANTHER" id="PTHR23155">
    <property type="entry name" value="DISEASE RESISTANCE PROTEIN RP"/>
    <property type="match status" value="1"/>
</dbReference>
<feature type="domain" description="Disease resistance R13L4/SHOC-2-like LRR" evidence="4">
    <location>
        <begin position="166"/>
        <end position="272"/>
    </location>
</feature>
<dbReference type="AlphaFoldDB" id="A0A835BSQ1"/>
<dbReference type="SUPFAM" id="SSF52047">
    <property type="entry name" value="RNI-like"/>
    <property type="match status" value="1"/>
</dbReference>
<proteinExistence type="predicted"/>
<dbReference type="OrthoDB" id="691071at2759"/>
<dbReference type="InterPro" id="IPR044974">
    <property type="entry name" value="Disease_R_plants"/>
</dbReference>
<dbReference type="GO" id="GO:0098542">
    <property type="term" value="P:defense response to other organism"/>
    <property type="evidence" value="ECO:0007669"/>
    <property type="project" value="TreeGrafter"/>
</dbReference>
<feature type="domain" description="Disease resistance protein winged helix" evidence="3">
    <location>
        <begin position="51"/>
        <end position="103"/>
    </location>
</feature>
<feature type="region of interest" description="Disordered" evidence="2">
    <location>
        <begin position="379"/>
        <end position="400"/>
    </location>
</feature>
<dbReference type="Pfam" id="PF23559">
    <property type="entry name" value="WHD_DRP"/>
    <property type="match status" value="1"/>
</dbReference>
<dbReference type="InterPro" id="IPR032675">
    <property type="entry name" value="LRR_dom_sf"/>
</dbReference>
<dbReference type="EMBL" id="JACEFO010001741">
    <property type="protein sequence ID" value="KAF8713469.1"/>
    <property type="molecule type" value="Genomic_DNA"/>
</dbReference>
<evidence type="ECO:0000313" key="6">
    <source>
        <dbReference type="Proteomes" id="UP000636709"/>
    </source>
</evidence>
<dbReference type="InterPro" id="IPR058922">
    <property type="entry name" value="WHD_DRP"/>
</dbReference>
<dbReference type="Gene3D" id="3.80.10.10">
    <property type="entry name" value="Ribonuclease Inhibitor"/>
    <property type="match status" value="2"/>
</dbReference>